<dbReference type="Pfam" id="PF04082">
    <property type="entry name" value="Fungal_trans"/>
    <property type="match status" value="1"/>
</dbReference>
<feature type="domain" description="Zn(2)-C6 fungal-type" evidence="7">
    <location>
        <begin position="16"/>
        <end position="45"/>
    </location>
</feature>
<sequence>MQATDYNRQHTYPFPACDSCHARKVRCNRGLPCSNCLDQGLSCQRQRTRRRLPKRILKPKVQTTSSATTTVQAVAPSRVEPVALTETDIPIERSGLQQESRIHSREIETSNTPVIRLEAKPRSSDQRVPVGCDLAAWVPLNRSIETRFMIPGHMGHFEHGLVCKAQEVLRSALVRATHAPQGSSSPLQDEQGVPPEFLTWMLQDIGSTKFGIYVSDYFKHVSKTTLKRMCLRLLSNHVSNDERQIFSVCVHAAAHKFLMTVLMIGEHDDELADHLRVRSAEYKRAAQAALERIRLTITPSISLLQALLCGVFLHQGSGNTHFCYELTRTACRIATDLGLDKVSPDTEQKSRTEEEVFCVLWCYMLDKNYAWKFEPSRTFFEIEPGMLDDHVDGTAADLLAVYIAMARVQDDTLSLLKNILSNSSHSVQLPQRCSVESLLQRVDEIEQHIEQVSASSTQCWKGLDAENEIAALRFAHHSIRTTILYLSDQFHGRVFGSGDLLLQSARQELSSLLSICLINEKDRAVGFLHWTLTFYPLTACFVLFCNAVTTSNLGDLNLLKMVATFLLPSVSSSHPVTVIQHLFEEFIALSQSLFSGTESRGGMVDELGDTSTLIEVQPSQPHNQPFPTGDPISTAQNPGTTVWADTTTSPFPSDLSESWTPHERNSYPAFVDPSIAIPLDFEFPAEFADFVPVTSAQ</sequence>
<keyword evidence="4" id="KW-0804">Transcription</keyword>
<gene>
    <name evidence="8" type="ORF">BO82DRAFT_358642</name>
</gene>
<dbReference type="OrthoDB" id="103819at2759"/>
<dbReference type="RefSeq" id="XP_025487198.1">
    <property type="nucleotide sequence ID" value="XM_025636351.1"/>
</dbReference>
<dbReference type="InterPro" id="IPR001138">
    <property type="entry name" value="Zn2Cys6_DnaBD"/>
</dbReference>
<evidence type="ECO:0000313" key="9">
    <source>
        <dbReference type="Proteomes" id="UP000248340"/>
    </source>
</evidence>
<keyword evidence="5" id="KW-0539">Nucleus</keyword>
<evidence type="ECO:0000256" key="5">
    <source>
        <dbReference type="ARBA" id="ARBA00023242"/>
    </source>
</evidence>
<dbReference type="InterPro" id="IPR007219">
    <property type="entry name" value="XnlR_reg_dom"/>
</dbReference>
<evidence type="ECO:0000256" key="4">
    <source>
        <dbReference type="ARBA" id="ARBA00023163"/>
    </source>
</evidence>
<dbReference type="VEuPathDB" id="FungiDB:BO82DRAFT_358642"/>
<evidence type="ECO:0000256" key="6">
    <source>
        <dbReference type="SAM" id="MobiDB-lite"/>
    </source>
</evidence>
<dbReference type="PANTHER" id="PTHR46910:SF5">
    <property type="entry name" value="ZN(II)2CYS6 TRANSCRIPTION FACTOR (EUROFUNG)"/>
    <property type="match status" value="1"/>
</dbReference>
<protein>
    <recommendedName>
        <fullName evidence="7">Zn(2)-C6 fungal-type domain-containing protein</fullName>
    </recommendedName>
</protein>
<keyword evidence="1" id="KW-0479">Metal-binding</keyword>
<dbReference type="PROSITE" id="PS50048">
    <property type="entry name" value="ZN2_CY6_FUNGAL_2"/>
    <property type="match status" value="1"/>
</dbReference>
<dbReference type="Proteomes" id="UP000248340">
    <property type="component" value="Unassembled WGS sequence"/>
</dbReference>
<evidence type="ECO:0000256" key="2">
    <source>
        <dbReference type="ARBA" id="ARBA00023015"/>
    </source>
</evidence>
<dbReference type="EMBL" id="KZ821747">
    <property type="protein sequence ID" value="PYH76998.1"/>
    <property type="molecule type" value="Genomic_DNA"/>
</dbReference>
<dbReference type="GO" id="GO:0006351">
    <property type="term" value="P:DNA-templated transcription"/>
    <property type="evidence" value="ECO:0007669"/>
    <property type="project" value="InterPro"/>
</dbReference>
<accession>A0A319CNF4</accession>
<dbReference type="AlphaFoldDB" id="A0A319CNF4"/>
<dbReference type="Pfam" id="PF00172">
    <property type="entry name" value="Zn_clus"/>
    <property type="match status" value="1"/>
</dbReference>
<evidence type="ECO:0000256" key="1">
    <source>
        <dbReference type="ARBA" id="ARBA00022723"/>
    </source>
</evidence>
<dbReference type="GO" id="GO:0000981">
    <property type="term" value="F:DNA-binding transcription factor activity, RNA polymerase II-specific"/>
    <property type="evidence" value="ECO:0007669"/>
    <property type="project" value="InterPro"/>
</dbReference>
<dbReference type="InterPro" id="IPR050987">
    <property type="entry name" value="AtrR-like"/>
</dbReference>
<dbReference type="PROSITE" id="PS00463">
    <property type="entry name" value="ZN2_CY6_FUNGAL_1"/>
    <property type="match status" value="1"/>
</dbReference>
<dbReference type="Gene3D" id="4.10.240.10">
    <property type="entry name" value="Zn(2)-C6 fungal-type DNA-binding domain"/>
    <property type="match status" value="1"/>
</dbReference>
<keyword evidence="9" id="KW-1185">Reference proteome</keyword>
<dbReference type="PANTHER" id="PTHR46910">
    <property type="entry name" value="TRANSCRIPTION FACTOR PDR1"/>
    <property type="match status" value="1"/>
</dbReference>
<proteinExistence type="predicted"/>
<keyword evidence="3" id="KW-0238">DNA-binding</keyword>
<evidence type="ECO:0000313" key="8">
    <source>
        <dbReference type="EMBL" id="PYH76998.1"/>
    </source>
</evidence>
<dbReference type="InterPro" id="IPR036864">
    <property type="entry name" value="Zn2-C6_fun-type_DNA-bd_sf"/>
</dbReference>
<dbReference type="SMART" id="SM00066">
    <property type="entry name" value="GAL4"/>
    <property type="match status" value="1"/>
</dbReference>
<dbReference type="GeneID" id="37139092"/>
<feature type="region of interest" description="Disordered" evidence="6">
    <location>
        <begin position="621"/>
        <end position="644"/>
    </location>
</feature>
<reference evidence="8 9" key="1">
    <citation type="submission" date="2016-12" db="EMBL/GenBank/DDBJ databases">
        <title>The genomes of Aspergillus section Nigri reveals drivers in fungal speciation.</title>
        <authorList>
            <consortium name="DOE Joint Genome Institute"/>
            <person name="Vesth T.C."/>
            <person name="Nybo J."/>
            <person name="Theobald S."/>
            <person name="Brandl J."/>
            <person name="Frisvad J.C."/>
            <person name="Nielsen K.F."/>
            <person name="Lyhne E.K."/>
            <person name="Kogle M.E."/>
            <person name="Kuo A."/>
            <person name="Riley R."/>
            <person name="Clum A."/>
            <person name="Nolan M."/>
            <person name="Lipzen A."/>
            <person name="Salamov A."/>
            <person name="Henrissat B."/>
            <person name="Wiebenga A."/>
            <person name="De Vries R.P."/>
            <person name="Grigoriev I.V."/>
            <person name="Mortensen U.H."/>
            <person name="Andersen M.R."/>
            <person name="Baker S.E."/>
        </authorList>
    </citation>
    <scope>NUCLEOTIDE SEQUENCE [LARGE SCALE GENOMIC DNA]</scope>
    <source>
        <strain evidence="8 9">CBS 121591</strain>
    </source>
</reference>
<evidence type="ECO:0000259" key="7">
    <source>
        <dbReference type="PROSITE" id="PS50048"/>
    </source>
</evidence>
<dbReference type="GO" id="GO:0003677">
    <property type="term" value="F:DNA binding"/>
    <property type="evidence" value="ECO:0007669"/>
    <property type="project" value="UniProtKB-KW"/>
</dbReference>
<dbReference type="SUPFAM" id="SSF57701">
    <property type="entry name" value="Zn2/Cys6 DNA-binding domain"/>
    <property type="match status" value="1"/>
</dbReference>
<dbReference type="GO" id="GO:0008270">
    <property type="term" value="F:zinc ion binding"/>
    <property type="evidence" value="ECO:0007669"/>
    <property type="project" value="InterPro"/>
</dbReference>
<evidence type="ECO:0000256" key="3">
    <source>
        <dbReference type="ARBA" id="ARBA00023125"/>
    </source>
</evidence>
<organism evidence="8 9">
    <name type="scientific">Aspergillus uvarum CBS 121591</name>
    <dbReference type="NCBI Taxonomy" id="1448315"/>
    <lineage>
        <taxon>Eukaryota</taxon>
        <taxon>Fungi</taxon>
        <taxon>Dikarya</taxon>
        <taxon>Ascomycota</taxon>
        <taxon>Pezizomycotina</taxon>
        <taxon>Eurotiomycetes</taxon>
        <taxon>Eurotiomycetidae</taxon>
        <taxon>Eurotiales</taxon>
        <taxon>Aspergillaceae</taxon>
        <taxon>Aspergillus</taxon>
        <taxon>Aspergillus subgen. Circumdati</taxon>
    </lineage>
</organism>
<name>A0A319CNF4_9EURO</name>
<dbReference type="CDD" id="cd00067">
    <property type="entry name" value="GAL4"/>
    <property type="match status" value="1"/>
</dbReference>
<keyword evidence="2" id="KW-0805">Transcription regulation</keyword>
<dbReference type="CDD" id="cd12148">
    <property type="entry name" value="fungal_TF_MHR"/>
    <property type="match status" value="1"/>
</dbReference>
<dbReference type="GO" id="GO:0009893">
    <property type="term" value="P:positive regulation of metabolic process"/>
    <property type="evidence" value="ECO:0007669"/>
    <property type="project" value="UniProtKB-ARBA"/>
</dbReference>